<dbReference type="InterPro" id="IPR058245">
    <property type="entry name" value="NreC/VraR/RcsB-like_REC"/>
</dbReference>
<evidence type="ECO:0000256" key="2">
    <source>
        <dbReference type="ARBA" id="ARBA00022553"/>
    </source>
</evidence>
<proteinExistence type="predicted"/>
<dbReference type="InterPro" id="IPR000792">
    <property type="entry name" value="Tscrpt_reg_LuxR_C"/>
</dbReference>
<reference evidence="10 11" key="1">
    <citation type="submission" date="2015-09" db="EMBL/GenBank/DDBJ databases">
        <title>Draft genome sequence of a Caloramator mitchellensis, a moderate thermophile from the Great Artesian Basin of Australia.</title>
        <authorList>
            <person name="Patel B.K."/>
        </authorList>
    </citation>
    <scope>NUCLEOTIDE SEQUENCE [LARGE SCALE GENOMIC DNA]</scope>
    <source>
        <strain evidence="10 11">VF08</strain>
    </source>
</reference>
<dbReference type="PROSITE" id="PS50110">
    <property type="entry name" value="RESPONSE_REGULATORY"/>
    <property type="match status" value="1"/>
</dbReference>
<dbReference type="InterPro" id="IPR039420">
    <property type="entry name" value="WalR-like"/>
</dbReference>
<protein>
    <recommendedName>
        <fullName evidence="1">Stage 0 sporulation protein A homolog</fullName>
    </recommendedName>
</protein>
<dbReference type="PRINTS" id="PR00038">
    <property type="entry name" value="HTHLUXR"/>
</dbReference>
<dbReference type="SMART" id="SM00421">
    <property type="entry name" value="HTH_LUXR"/>
    <property type="match status" value="1"/>
</dbReference>
<dbReference type="SUPFAM" id="SSF46894">
    <property type="entry name" value="C-terminal effector domain of the bipartite response regulators"/>
    <property type="match status" value="1"/>
</dbReference>
<dbReference type="InterPro" id="IPR016032">
    <property type="entry name" value="Sig_transdc_resp-reg_C-effctor"/>
</dbReference>
<organism evidence="10 11">
    <name type="scientific">Caloramator mitchellensis</name>
    <dbReference type="NCBI Taxonomy" id="908809"/>
    <lineage>
        <taxon>Bacteria</taxon>
        <taxon>Bacillati</taxon>
        <taxon>Bacillota</taxon>
        <taxon>Clostridia</taxon>
        <taxon>Eubacteriales</taxon>
        <taxon>Clostridiaceae</taxon>
        <taxon>Caloramator</taxon>
    </lineage>
</organism>
<feature type="modified residue" description="4-aspartylphosphate" evidence="7">
    <location>
        <position position="57"/>
    </location>
</feature>
<dbReference type="PATRIC" id="fig|908809.3.peg.1894"/>
<evidence type="ECO:0000256" key="4">
    <source>
        <dbReference type="ARBA" id="ARBA00023125"/>
    </source>
</evidence>
<dbReference type="SUPFAM" id="SSF52172">
    <property type="entry name" value="CheY-like"/>
    <property type="match status" value="1"/>
</dbReference>
<dbReference type="GO" id="GO:0003677">
    <property type="term" value="F:DNA binding"/>
    <property type="evidence" value="ECO:0007669"/>
    <property type="project" value="UniProtKB-KW"/>
</dbReference>
<evidence type="ECO:0000256" key="1">
    <source>
        <dbReference type="ARBA" id="ARBA00018672"/>
    </source>
</evidence>
<keyword evidence="2 7" id="KW-0597">Phosphoprotein</keyword>
<keyword evidence="4" id="KW-0238">DNA-binding</keyword>
<evidence type="ECO:0000313" key="11">
    <source>
        <dbReference type="Proteomes" id="UP000052015"/>
    </source>
</evidence>
<dbReference type="PANTHER" id="PTHR43214">
    <property type="entry name" value="TWO-COMPONENT RESPONSE REGULATOR"/>
    <property type="match status" value="1"/>
</dbReference>
<dbReference type="OrthoDB" id="9779069at2"/>
<dbReference type="PROSITE" id="PS50043">
    <property type="entry name" value="HTH_LUXR_2"/>
    <property type="match status" value="1"/>
</dbReference>
<dbReference type="InterPro" id="IPR011006">
    <property type="entry name" value="CheY-like_superfamily"/>
</dbReference>
<name>A0A0R3JZ75_CALMK</name>
<dbReference type="EMBL" id="LKHP01000012">
    <property type="protein sequence ID" value="KRQ86268.1"/>
    <property type="molecule type" value="Genomic_DNA"/>
</dbReference>
<evidence type="ECO:0000256" key="5">
    <source>
        <dbReference type="ARBA" id="ARBA00023163"/>
    </source>
</evidence>
<dbReference type="SMART" id="SM00448">
    <property type="entry name" value="REC"/>
    <property type="match status" value="1"/>
</dbReference>
<evidence type="ECO:0000259" key="8">
    <source>
        <dbReference type="PROSITE" id="PS50043"/>
    </source>
</evidence>
<evidence type="ECO:0000313" key="10">
    <source>
        <dbReference type="EMBL" id="KRQ86268.1"/>
    </source>
</evidence>
<dbReference type="RefSeq" id="WP_057979211.1">
    <property type="nucleotide sequence ID" value="NZ_LKHP01000012.1"/>
</dbReference>
<dbReference type="InterPro" id="IPR001789">
    <property type="entry name" value="Sig_transdc_resp-reg_receiver"/>
</dbReference>
<feature type="domain" description="Response regulatory" evidence="9">
    <location>
        <begin position="6"/>
        <end position="122"/>
    </location>
</feature>
<evidence type="ECO:0000256" key="3">
    <source>
        <dbReference type="ARBA" id="ARBA00023015"/>
    </source>
</evidence>
<evidence type="ECO:0000256" key="7">
    <source>
        <dbReference type="PROSITE-ProRule" id="PRU00169"/>
    </source>
</evidence>
<dbReference type="PROSITE" id="PS00622">
    <property type="entry name" value="HTH_LUXR_1"/>
    <property type="match status" value="1"/>
</dbReference>
<feature type="domain" description="HTH luxR-type" evidence="8">
    <location>
        <begin position="147"/>
        <end position="212"/>
    </location>
</feature>
<keyword evidence="3" id="KW-0805">Transcription regulation</keyword>
<dbReference type="AlphaFoldDB" id="A0A0R3JZ75"/>
<dbReference type="GO" id="GO:0006355">
    <property type="term" value="P:regulation of DNA-templated transcription"/>
    <property type="evidence" value="ECO:0007669"/>
    <property type="project" value="InterPro"/>
</dbReference>
<dbReference type="CDD" id="cd17535">
    <property type="entry name" value="REC_NarL-like"/>
    <property type="match status" value="1"/>
</dbReference>
<evidence type="ECO:0000256" key="6">
    <source>
        <dbReference type="ARBA" id="ARBA00024867"/>
    </source>
</evidence>
<dbReference type="CDD" id="cd06170">
    <property type="entry name" value="LuxR_C_like"/>
    <property type="match status" value="1"/>
</dbReference>
<evidence type="ECO:0000259" key="9">
    <source>
        <dbReference type="PROSITE" id="PS50110"/>
    </source>
</evidence>
<dbReference type="Pfam" id="PF00072">
    <property type="entry name" value="Response_reg"/>
    <property type="match status" value="1"/>
</dbReference>
<accession>A0A0R3JZ75</accession>
<dbReference type="STRING" id="908809.ABG79_01891"/>
<sequence>MKEKIKVLIADDHELIRQGLERIVSFEEDLIVIFKAKNGEEVLSYLNRDIPDVLLLDINMPKMDGIEVLRRIKKEYGELKVIMLTVESDKATIFTAIDIGADGYILKDSAAEEIVDAIRTVYSGEKYIDKSLVSLLFKDIRNKEKEKNSIFDALSKREVEVLYYMSKGLSNKEIGDMLYLSEKTVKNYATSIFLKLNVHDRVQAAILALQNDIEGHFKF</sequence>
<dbReference type="GO" id="GO:0000160">
    <property type="term" value="P:phosphorelay signal transduction system"/>
    <property type="evidence" value="ECO:0007669"/>
    <property type="project" value="InterPro"/>
</dbReference>
<comment type="caution">
    <text evidence="10">The sequence shown here is derived from an EMBL/GenBank/DDBJ whole genome shotgun (WGS) entry which is preliminary data.</text>
</comment>
<keyword evidence="5" id="KW-0804">Transcription</keyword>
<dbReference type="Proteomes" id="UP000052015">
    <property type="component" value="Unassembled WGS sequence"/>
</dbReference>
<dbReference type="Gene3D" id="3.40.50.2300">
    <property type="match status" value="1"/>
</dbReference>
<comment type="function">
    <text evidence="6">May play the central regulatory role in sporulation. It may be an element of the effector pathway responsible for the activation of sporulation genes in response to nutritional stress. Spo0A may act in concert with spo0H (a sigma factor) to control the expression of some genes that are critical to the sporulation process.</text>
</comment>
<keyword evidence="11" id="KW-1185">Reference proteome</keyword>
<dbReference type="Pfam" id="PF00196">
    <property type="entry name" value="GerE"/>
    <property type="match status" value="1"/>
</dbReference>
<gene>
    <name evidence="10" type="primary">degU_2</name>
    <name evidence="10" type="ORF">ABG79_01891</name>
</gene>